<proteinExistence type="predicted"/>
<feature type="non-terminal residue" evidence="1">
    <location>
        <position position="167"/>
    </location>
</feature>
<organism evidence="1">
    <name type="scientific">marine sediment metagenome</name>
    <dbReference type="NCBI Taxonomy" id="412755"/>
    <lineage>
        <taxon>unclassified sequences</taxon>
        <taxon>metagenomes</taxon>
        <taxon>ecological metagenomes</taxon>
    </lineage>
</organism>
<evidence type="ECO:0000313" key="1">
    <source>
        <dbReference type="EMBL" id="KKL50032.1"/>
    </source>
</evidence>
<reference evidence="1" key="1">
    <citation type="journal article" date="2015" name="Nature">
        <title>Complex archaea that bridge the gap between prokaryotes and eukaryotes.</title>
        <authorList>
            <person name="Spang A."/>
            <person name="Saw J.H."/>
            <person name="Jorgensen S.L."/>
            <person name="Zaremba-Niedzwiedzka K."/>
            <person name="Martijn J."/>
            <person name="Lind A.E."/>
            <person name="van Eijk R."/>
            <person name="Schleper C."/>
            <person name="Guy L."/>
            <person name="Ettema T.J."/>
        </authorList>
    </citation>
    <scope>NUCLEOTIDE SEQUENCE</scope>
</reference>
<accession>A0A0F9FFX4</accession>
<dbReference type="InterPro" id="IPR011604">
    <property type="entry name" value="PDDEXK-like_dom_sf"/>
</dbReference>
<comment type="caution">
    <text evidence="1">The sequence shown here is derived from an EMBL/GenBank/DDBJ whole genome shotgun (WGS) entry which is preliminary data.</text>
</comment>
<evidence type="ECO:0008006" key="2">
    <source>
        <dbReference type="Google" id="ProtNLM"/>
    </source>
</evidence>
<gene>
    <name evidence="1" type="ORF">LCGC14_2309530</name>
</gene>
<dbReference type="AlphaFoldDB" id="A0A0F9FFX4"/>
<protein>
    <recommendedName>
        <fullName evidence="2">PD-(D/E)XK endonuclease-like domain-containing protein</fullName>
    </recommendedName>
</protein>
<sequence length="167" mass="18782">MVGPRRRDRTVVLIEIIDNRGAGQHSFGVLEAGCVYASNNGRIYLCVFVEGMRSLIDLSDRVGQSSRGDEGSSFTLVEAKLVSELYQYGGQIDLYCKLDGVKTLVDFKTGKALYPENMYQLAAYRNLLQDYGNRVDQCIALRIGREESEGFEMKMGKDIEYIREGID</sequence>
<dbReference type="EMBL" id="LAZR01032744">
    <property type="protein sequence ID" value="KKL50032.1"/>
    <property type="molecule type" value="Genomic_DNA"/>
</dbReference>
<dbReference type="Gene3D" id="3.90.320.10">
    <property type="match status" value="1"/>
</dbReference>
<name>A0A0F9FFX4_9ZZZZ</name>